<reference evidence="1 2" key="1">
    <citation type="submission" date="2024-04" db="EMBL/GenBank/DDBJ databases">
        <title>Tritrichomonas musculus Genome.</title>
        <authorList>
            <person name="Alves-Ferreira E."/>
            <person name="Grigg M."/>
            <person name="Lorenzi H."/>
            <person name="Galac M."/>
        </authorList>
    </citation>
    <scope>NUCLEOTIDE SEQUENCE [LARGE SCALE GENOMIC DNA]</scope>
    <source>
        <strain evidence="1 2">EAF2021</strain>
    </source>
</reference>
<accession>A0ABR2GTU3</accession>
<dbReference type="SUPFAM" id="SSF48403">
    <property type="entry name" value="Ankyrin repeat"/>
    <property type="match status" value="1"/>
</dbReference>
<gene>
    <name evidence="1" type="ORF">M9Y10_037149</name>
</gene>
<keyword evidence="2" id="KW-1185">Reference proteome</keyword>
<organism evidence="1 2">
    <name type="scientific">Tritrichomonas musculus</name>
    <dbReference type="NCBI Taxonomy" id="1915356"/>
    <lineage>
        <taxon>Eukaryota</taxon>
        <taxon>Metamonada</taxon>
        <taxon>Parabasalia</taxon>
        <taxon>Tritrichomonadida</taxon>
        <taxon>Tritrichomonadidae</taxon>
        <taxon>Tritrichomonas</taxon>
    </lineage>
</organism>
<sequence length="368" mass="44123">MEDYYNYLEQSNEITDMILHYIDNDDESDEYFVKIIKHIQKLDEDRNIETIRLFLKIFSSLSRNHNRQHDLINKIEKIIISLKSIIMTNISNIEIFKIFEKNPRMLFTLFEHGMITSDYTLYPLMFKNRYSPYYKLRHFLFPVIKKTLCQKKVDKVKSELQTLYNIQDFELFEKKCKIGENDSPICEIIRNDEIDEFITYVTKTDSPLSSHINPSIFETNEFLFDKTPTLIEYAAFFGSIQIFRFLLLNNVRLTEDLFLYAIHGRNADIIHILESNKIKPQYDKCLIEAIKCNHNEITNYIFSNYLNNDINIIIDYSTYIDDNGRYYDNLVYNGFGYFILEYYTNDLINKLAMFYNNKFDKLCILRLP</sequence>
<evidence type="ECO:0008006" key="3">
    <source>
        <dbReference type="Google" id="ProtNLM"/>
    </source>
</evidence>
<dbReference type="Proteomes" id="UP001470230">
    <property type="component" value="Unassembled WGS sequence"/>
</dbReference>
<evidence type="ECO:0000313" key="2">
    <source>
        <dbReference type="Proteomes" id="UP001470230"/>
    </source>
</evidence>
<protein>
    <recommendedName>
        <fullName evidence="3">DUF3447 domain-containing protein</fullName>
    </recommendedName>
</protein>
<dbReference type="PANTHER" id="PTHR24159">
    <property type="match status" value="1"/>
</dbReference>
<proteinExistence type="predicted"/>
<dbReference type="InterPro" id="IPR036770">
    <property type="entry name" value="Ankyrin_rpt-contain_sf"/>
</dbReference>
<dbReference type="EMBL" id="JAPFFF010000062">
    <property type="protein sequence ID" value="KAK8837096.1"/>
    <property type="molecule type" value="Genomic_DNA"/>
</dbReference>
<dbReference type="PANTHER" id="PTHR24159:SF5">
    <property type="entry name" value="ANK_REP_REGION DOMAIN-CONTAINING PROTEIN"/>
    <property type="match status" value="1"/>
</dbReference>
<evidence type="ECO:0000313" key="1">
    <source>
        <dbReference type="EMBL" id="KAK8837096.1"/>
    </source>
</evidence>
<comment type="caution">
    <text evidence="1">The sequence shown here is derived from an EMBL/GenBank/DDBJ whole genome shotgun (WGS) entry which is preliminary data.</text>
</comment>
<name>A0ABR2GTU3_9EUKA</name>